<comment type="caution">
    <text evidence="5">The sequence shown here is derived from an EMBL/GenBank/DDBJ whole genome shotgun (WGS) entry which is preliminary data.</text>
</comment>
<dbReference type="GO" id="GO:0003677">
    <property type="term" value="F:DNA binding"/>
    <property type="evidence" value="ECO:0007669"/>
    <property type="project" value="InterPro"/>
</dbReference>
<organism evidence="5 6">
    <name type="scientific">Streptomyces zagrosensis</name>
    <dbReference type="NCBI Taxonomy" id="1042984"/>
    <lineage>
        <taxon>Bacteria</taxon>
        <taxon>Bacillati</taxon>
        <taxon>Actinomycetota</taxon>
        <taxon>Actinomycetes</taxon>
        <taxon>Kitasatosporales</taxon>
        <taxon>Streptomycetaceae</taxon>
        <taxon>Streptomyces</taxon>
    </lineage>
</organism>
<dbReference type="InterPro" id="IPR027417">
    <property type="entry name" value="P-loop_NTPase"/>
</dbReference>
<dbReference type="Gene3D" id="3.80.10.10">
    <property type="entry name" value="Ribonuclease Inhibitor"/>
    <property type="match status" value="1"/>
</dbReference>
<dbReference type="Pfam" id="PF05729">
    <property type="entry name" value="NACHT"/>
    <property type="match status" value="1"/>
</dbReference>
<name>A0A7W9UW88_9ACTN</name>
<feature type="domain" description="NACHT" evidence="3">
    <location>
        <begin position="180"/>
        <end position="519"/>
    </location>
</feature>
<dbReference type="Pfam" id="PF13560">
    <property type="entry name" value="HTH_31"/>
    <property type="match status" value="1"/>
</dbReference>
<dbReference type="PROSITE" id="PS50837">
    <property type="entry name" value="NACHT"/>
    <property type="match status" value="1"/>
</dbReference>
<proteinExistence type="predicted"/>
<dbReference type="InterPro" id="IPR032675">
    <property type="entry name" value="LRR_dom_sf"/>
</dbReference>
<dbReference type="SUPFAM" id="SSF47413">
    <property type="entry name" value="lambda repressor-like DNA-binding domains"/>
    <property type="match status" value="1"/>
</dbReference>
<protein>
    <submittedName>
        <fullName evidence="5">Transcriptional regulator with XRE-family HTH domain/energy-coupling factor transporter ATP-binding protein EcfA2</fullName>
    </submittedName>
</protein>
<dbReference type="SUPFAM" id="SSF52540">
    <property type="entry name" value="P-loop containing nucleoside triphosphate hydrolases"/>
    <property type="match status" value="1"/>
</dbReference>
<dbReference type="PANTHER" id="PTHR46844:SF1">
    <property type="entry name" value="SLR5058 PROTEIN"/>
    <property type="match status" value="1"/>
</dbReference>
<dbReference type="RefSeq" id="WP_184568456.1">
    <property type="nucleotide sequence ID" value="NZ_JACHJL010000001.1"/>
</dbReference>
<accession>A0A7W9UW88</accession>
<evidence type="ECO:0000259" key="4">
    <source>
        <dbReference type="PROSITE" id="PS50943"/>
    </source>
</evidence>
<dbReference type="Gene3D" id="1.10.260.40">
    <property type="entry name" value="lambda repressor-like DNA-binding domains"/>
    <property type="match status" value="1"/>
</dbReference>
<dbReference type="PROSITE" id="PS50943">
    <property type="entry name" value="HTH_CROC1"/>
    <property type="match status" value="1"/>
</dbReference>
<evidence type="ECO:0000313" key="5">
    <source>
        <dbReference type="EMBL" id="MBB5933061.1"/>
    </source>
</evidence>
<dbReference type="PANTHER" id="PTHR46844">
    <property type="entry name" value="SLR5058 PROTEIN"/>
    <property type="match status" value="1"/>
</dbReference>
<dbReference type="AlphaFoldDB" id="A0A7W9UW88"/>
<dbReference type="GO" id="GO:0005524">
    <property type="term" value="F:ATP binding"/>
    <property type="evidence" value="ECO:0007669"/>
    <property type="project" value="UniProtKB-KW"/>
</dbReference>
<evidence type="ECO:0000256" key="2">
    <source>
        <dbReference type="ARBA" id="ARBA00022840"/>
    </source>
</evidence>
<dbReference type="SUPFAM" id="SSF52058">
    <property type="entry name" value="L domain-like"/>
    <property type="match status" value="1"/>
</dbReference>
<dbReference type="InterPro" id="IPR001387">
    <property type="entry name" value="Cro/C1-type_HTH"/>
</dbReference>
<keyword evidence="1" id="KW-0547">Nucleotide-binding</keyword>
<feature type="domain" description="HTH cro/C1-type" evidence="4">
    <location>
        <begin position="14"/>
        <end position="68"/>
    </location>
</feature>
<dbReference type="Proteomes" id="UP000588098">
    <property type="component" value="Unassembled WGS sequence"/>
</dbReference>
<evidence type="ECO:0000259" key="3">
    <source>
        <dbReference type="PROSITE" id="PS50837"/>
    </source>
</evidence>
<evidence type="ECO:0000313" key="6">
    <source>
        <dbReference type="Proteomes" id="UP000588098"/>
    </source>
</evidence>
<dbReference type="CDD" id="cd00093">
    <property type="entry name" value="HTH_XRE"/>
    <property type="match status" value="1"/>
</dbReference>
<keyword evidence="6" id="KW-1185">Reference proteome</keyword>
<gene>
    <name evidence="5" type="ORF">FHS42_000079</name>
</gene>
<dbReference type="SMART" id="SM00530">
    <property type="entry name" value="HTH_XRE"/>
    <property type="match status" value="1"/>
</dbReference>
<dbReference type="Gene3D" id="3.40.50.300">
    <property type="entry name" value="P-loop containing nucleotide triphosphate hydrolases"/>
    <property type="match status" value="1"/>
</dbReference>
<dbReference type="InterPro" id="IPR007111">
    <property type="entry name" value="NACHT_NTPase"/>
</dbReference>
<evidence type="ECO:0000256" key="1">
    <source>
        <dbReference type="ARBA" id="ARBA00022741"/>
    </source>
</evidence>
<dbReference type="EMBL" id="JACHJL010000001">
    <property type="protein sequence ID" value="MBB5933061.1"/>
    <property type="molecule type" value="Genomic_DNA"/>
</dbReference>
<keyword evidence="2 5" id="KW-0067">ATP-binding</keyword>
<dbReference type="InterPro" id="IPR010982">
    <property type="entry name" value="Lambda_DNA-bd_dom_sf"/>
</dbReference>
<reference evidence="5 6" key="1">
    <citation type="submission" date="2020-08" db="EMBL/GenBank/DDBJ databases">
        <title>Genomic Encyclopedia of Type Strains, Phase III (KMG-III): the genomes of soil and plant-associated and newly described type strains.</title>
        <authorList>
            <person name="Whitman W."/>
        </authorList>
    </citation>
    <scope>NUCLEOTIDE SEQUENCE [LARGE SCALE GENOMIC DNA]</scope>
    <source>
        <strain evidence="5 6">CECT 8305</strain>
    </source>
</reference>
<sequence>MAADEPLERLSTTLHAARMKRRMSMAAVTTRSELGRTTVSQAFNGRSVPSEETLVALARALGLEAGSLLALRTACVGSAGTAPRRRAQVGAGAVVQSQGAGLRTEDIQFEARYRDYLRERHGQLTVVGLDLRGDAQAWWPLDAAYLSLELAERDHGRGGDAFAAGQQRAERAELALAGRQRVLIRGLAGSGKTTLLQWLACATASGELPDPLRDLRGSVAYLLPLRTFSRRGELPVPSRFLTAVGCAFAEAQPEGWADRVLASGRGLILVDGLDEVPGAFRERAGTWLKELVAAYGRSRVVVTTRPTAVPEHWLQEARFSELVVRPMSRTDVGVFVSRWHTAARKGAANSDVRAHLDVLEKDLRDKVRAKRDLALLTTTPLLCALICALHRDRRGQLPHDRVEVYEAALSMLLYRRDQEREVHRPEGIALGERESIQLLQKLAYWLTLNGQTELATTTAASLVGDALTSMSPVAEQGDAAAILGHLMGRSGLLRAPTEDTVDFVHRTFQDFLGAKAAVEGYHLPLIVKNAHDEQWEDVVRMAVAHARPGERAMLLGGIIERADQETEHRTRLWLLALACLQHATELDASIRSAIETRAASLLPPRSMIEADVLSEVGPVVLDLLPPPSELDEDEKQAVICVAQHFGEDAALAYLTSFKGVQSGRVRAALAADWGRFDAQEYVTEVLKSVPGPYDLVFLEDPRQARAIAALDVSGVLYAGNQDARQLSHWPHAQALAFIALANNQTITDLNWCTSFPLLGSLGLYSCANLHSLDGLRHTKLTGLTLNEMPADLDVRVLRHLPTLRDLAIHTELPYRDLAELPIHDDLRSLEVGRKFLLNAKIDGLSRWSSLTRLALPGTWFGMEFAEIMRLPRLTTLELSDIALEPQAPIVKAPRLPGITHLRFSTASRECDLSLLAERFPSARSIVLQSLFSGSSADLAPLADLADLRRLTLDSFHQVSGASLFRDGVVRISPTPRQ</sequence>